<keyword evidence="3" id="KW-0862">Zinc</keyword>
<dbReference type="PANTHER" id="PTHR42647">
    <property type="entry name" value="SBP (S-RIBONUCLEASE BINDING PROTEIN) FAMILY PROTEIN"/>
    <property type="match status" value="1"/>
</dbReference>
<comment type="caution">
    <text evidence="6">The sequence shown here is derived from an EMBL/GenBank/DDBJ whole genome shotgun (WGS) entry which is preliminary data.</text>
</comment>
<evidence type="ECO:0000313" key="6">
    <source>
        <dbReference type="EMBL" id="KAK4754617.1"/>
    </source>
</evidence>
<reference evidence="6 7" key="1">
    <citation type="journal article" date="2023" name="Hortic Res">
        <title>Pangenome of water caltrop reveals structural variations and asymmetric subgenome divergence after allopolyploidization.</title>
        <authorList>
            <person name="Zhang X."/>
            <person name="Chen Y."/>
            <person name="Wang L."/>
            <person name="Yuan Y."/>
            <person name="Fang M."/>
            <person name="Shi L."/>
            <person name="Lu R."/>
            <person name="Comes H.P."/>
            <person name="Ma Y."/>
            <person name="Chen Y."/>
            <person name="Huang G."/>
            <person name="Zhou Y."/>
            <person name="Zheng Z."/>
            <person name="Qiu Y."/>
        </authorList>
    </citation>
    <scope>NUCLEOTIDE SEQUENCE [LARGE SCALE GENOMIC DNA]</scope>
    <source>
        <tissue evidence="6">Roots</tissue>
    </source>
</reference>
<dbReference type="PANTHER" id="PTHR42647:SF6">
    <property type="entry name" value="RING-TYPE DOMAIN-CONTAINING PROTEIN"/>
    <property type="match status" value="1"/>
</dbReference>
<keyword evidence="2" id="KW-0863">Zinc-finger</keyword>
<accession>A0AAN7JX63</accession>
<dbReference type="Gene3D" id="3.30.40.10">
    <property type="entry name" value="Zinc/RING finger domain, C3HC4 (zinc finger)"/>
    <property type="match status" value="1"/>
</dbReference>
<dbReference type="Proteomes" id="UP001345219">
    <property type="component" value="Chromosome 2"/>
</dbReference>
<dbReference type="PIRSF" id="PIRSF036836">
    <property type="entry name" value="RNase_bind_SBP1"/>
    <property type="match status" value="1"/>
</dbReference>
<keyword evidence="7" id="KW-1185">Reference proteome</keyword>
<dbReference type="EMBL" id="JAXIOK010000015">
    <property type="protein sequence ID" value="KAK4754617.1"/>
    <property type="molecule type" value="Genomic_DNA"/>
</dbReference>
<dbReference type="AlphaFoldDB" id="A0AAN7JX63"/>
<dbReference type="GO" id="GO:0004842">
    <property type="term" value="F:ubiquitin-protein transferase activity"/>
    <property type="evidence" value="ECO:0007669"/>
    <property type="project" value="TreeGrafter"/>
</dbReference>
<keyword evidence="1" id="KW-0479">Metal-binding</keyword>
<proteinExistence type="predicted"/>
<protein>
    <submittedName>
        <fullName evidence="6">Uncharacterized protein</fullName>
    </submittedName>
</protein>
<dbReference type="Pfam" id="PF13920">
    <property type="entry name" value="zf-C3HC4_3"/>
    <property type="match status" value="1"/>
</dbReference>
<feature type="region of interest" description="Disordered" evidence="5">
    <location>
        <begin position="187"/>
        <end position="209"/>
    </location>
</feature>
<evidence type="ECO:0000256" key="1">
    <source>
        <dbReference type="ARBA" id="ARBA00022723"/>
    </source>
</evidence>
<gene>
    <name evidence="6" type="ORF">SAY87_002721</name>
</gene>
<dbReference type="InterPro" id="IPR013083">
    <property type="entry name" value="Znf_RING/FYVE/PHD"/>
</dbReference>
<evidence type="ECO:0000256" key="4">
    <source>
        <dbReference type="SAM" id="Coils"/>
    </source>
</evidence>
<evidence type="ECO:0000256" key="3">
    <source>
        <dbReference type="ARBA" id="ARBA00022833"/>
    </source>
</evidence>
<evidence type="ECO:0000256" key="5">
    <source>
        <dbReference type="SAM" id="MobiDB-lite"/>
    </source>
</evidence>
<evidence type="ECO:0000313" key="7">
    <source>
        <dbReference type="Proteomes" id="UP001345219"/>
    </source>
</evidence>
<keyword evidence="4" id="KW-0175">Coiled coil</keyword>
<organism evidence="6 7">
    <name type="scientific">Trapa incisa</name>
    <dbReference type="NCBI Taxonomy" id="236973"/>
    <lineage>
        <taxon>Eukaryota</taxon>
        <taxon>Viridiplantae</taxon>
        <taxon>Streptophyta</taxon>
        <taxon>Embryophyta</taxon>
        <taxon>Tracheophyta</taxon>
        <taxon>Spermatophyta</taxon>
        <taxon>Magnoliopsida</taxon>
        <taxon>eudicotyledons</taxon>
        <taxon>Gunneridae</taxon>
        <taxon>Pentapetalae</taxon>
        <taxon>rosids</taxon>
        <taxon>malvids</taxon>
        <taxon>Myrtales</taxon>
        <taxon>Lythraceae</taxon>
        <taxon>Trapa</taxon>
    </lineage>
</organism>
<feature type="coiled-coil region" evidence="4">
    <location>
        <begin position="131"/>
        <end position="179"/>
    </location>
</feature>
<evidence type="ECO:0000256" key="2">
    <source>
        <dbReference type="ARBA" id="ARBA00022771"/>
    </source>
</evidence>
<dbReference type="GO" id="GO:0008270">
    <property type="term" value="F:zinc ion binding"/>
    <property type="evidence" value="ECO:0007669"/>
    <property type="project" value="UniProtKB-KW"/>
</dbReference>
<name>A0AAN7JX63_9MYRT</name>
<sequence length="268" mass="29726">MAIQAQAYQGDLLGLPVCGNSQEFFKGVGGYGDAIHGDNGCGLSFNGQQFIQKQVRKQSAYHKGFSPSTSRPQSLPSQIDQHDLEIDQYLHLQSARLRLALQQQRKQQTAELLKRIETRSQMLIAHKDQEISHAVQKTSELQELLARLEMEREEWRRLAEEKEAMATSLNNTLEELRKDRACSTSKPQEPCFEVDNRGAGEPEEGEGTGENTMVVEGAAACRGCGCRGASVVFLPCRHLCTCEMCSEVLDFCPVCDTAKKACLEALMA</sequence>